<protein>
    <submittedName>
        <fullName evidence="1">Uncharacterized protein</fullName>
    </submittedName>
</protein>
<gene>
    <name evidence="1" type="ORF">HNQ64_002024</name>
</gene>
<evidence type="ECO:0000313" key="2">
    <source>
        <dbReference type="Proteomes" id="UP000534294"/>
    </source>
</evidence>
<comment type="caution">
    <text evidence="1">The sequence shown here is derived from an EMBL/GenBank/DDBJ whole genome shotgun (WGS) entry which is preliminary data.</text>
</comment>
<dbReference type="Proteomes" id="UP000534294">
    <property type="component" value="Unassembled WGS sequence"/>
</dbReference>
<dbReference type="AlphaFoldDB" id="A0A7W8DQ27"/>
<keyword evidence="2" id="KW-1185">Reference proteome</keyword>
<name>A0A7W8DQ27_9BACT</name>
<organism evidence="1 2">
    <name type="scientific">Prosthecobacter dejongeii</name>
    <dbReference type="NCBI Taxonomy" id="48465"/>
    <lineage>
        <taxon>Bacteria</taxon>
        <taxon>Pseudomonadati</taxon>
        <taxon>Verrucomicrobiota</taxon>
        <taxon>Verrucomicrobiia</taxon>
        <taxon>Verrucomicrobiales</taxon>
        <taxon>Verrucomicrobiaceae</taxon>
        <taxon>Prosthecobacter</taxon>
    </lineage>
</organism>
<proteinExistence type="predicted"/>
<accession>A0A7W8DQ27</accession>
<reference evidence="1 2" key="1">
    <citation type="submission" date="2020-08" db="EMBL/GenBank/DDBJ databases">
        <title>Genomic Encyclopedia of Type Strains, Phase IV (KMG-IV): sequencing the most valuable type-strain genomes for metagenomic binning, comparative biology and taxonomic classification.</title>
        <authorList>
            <person name="Goeker M."/>
        </authorList>
    </citation>
    <scope>NUCLEOTIDE SEQUENCE [LARGE SCALE GENOMIC DNA]</scope>
    <source>
        <strain evidence="1 2">DSM 12251</strain>
    </source>
</reference>
<evidence type="ECO:0000313" key="1">
    <source>
        <dbReference type="EMBL" id="MBB5037775.1"/>
    </source>
</evidence>
<dbReference type="EMBL" id="JACHIF010000003">
    <property type="protein sequence ID" value="MBB5037775.1"/>
    <property type="molecule type" value="Genomic_DNA"/>
</dbReference>
<sequence length="42" mass="4708">MAACKRDYSPSNFLVCVRPHFSGIHGRLQIGLFHHLLLGIDS</sequence>